<keyword evidence="1" id="KW-1133">Transmembrane helix</keyword>
<feature type="transmembrane region" description="Helical" evidence="1">
    <location>
        <begin position="20"/>
        <end position="41"/>
    </location>
</feature>
<feature type="transmembrane region" description="Helical" evidence="1">
    <location>
        <begin position="48"/>
        <end position="70"/>
    </location>
</feature>
<feature type="transmembrane region" description="Helical" evidence="1">
    <location>
        <begin position="76"/>
        <end position="98"/>
    </location>
</feature>
<dbReference type="Proteomes" id="UP000185124">
    <property type="component" value="Unassembled WGS sequence"/>
</dbReference>
<protein>
    <recommendedName>
        <fullName evidence="4">Integral membrane protein</fullName>
    </recommendedName>
</protein>
<gene>
    <name evidence="2" type="ORF">SAMN04489832_7222</name>
</gene>
<name>A0A1N6BDL9_9ACTN</name>
<dbReference type="OrthoDB" id="5191833at2"/>
<dbReference type="STRING" id="709881.SAMN04489832_7222"/>
<reference evidence="3" key="1">
    <citation type="submission" date="2016-12" db="EMBL/GenBank/DDBJ databases">
        <authorList>
            <person name="Varghese N."/>
            <person name="Submissions S."/>
        </authorList>
    </citation>
    <scope>NUCLEOTIDE SEQUENCE [LARGE SCALE GENOMIC DNA]</scope>
    <source>
        <strain evidence="3">DSM 45599</strain>
    </source>
</reference>
<keyword evidence="1" id="KW-0472">Membrane</keyword>
<dbReference type="RefSeq" id="WP_074318668.1">
    <property type="nucleotide sequence ID" value="NZ_FSQT01000002.1"/>
</dbReference>
<evidence type="ECO:0008006" key="4">
    <source>
        <dbReference type="Google" id="ProtNLM"/>
    </source>
</evidence>
<evidence type="ECO:0000256" key="1">
    <source>
        <dbReference type="SAM" id="Phobius"/>
    </source>
</evidence>
<keyword evidence="3" id="KW-1185">Reference proteome</keyword>
<evidence type="ECO:0000313" key="2">
    <source>
        <dbReference type="EMBL" id="SIN44317.1"/>
    </source>
</evidence>
<organism evidence="2 3">
    <name type="scientific">Micromonospora cremea</name>
    <dbReference type="NCBI Taxonomy" id="709881"/>
    <lineage>
        <taxon>Bacteria</taxon>
        <taxon>Bacillati</taxon>
        <taxon>Actinomycetota</taxon>
        <taxon>Actinomycetes</taxon>
        <taxon>Micromonosporales</taxon>
        <taxon>Micromonosporaceae</taxon>
        <taxon>Micromonospora</taxon>
    </lineage>
</organism>
<accession>A0A1N6BDL9</accession>
<dbReference type="EMBL" id="FSQT01000002">
    <property type="protein sequence ID" value="SIN44317.1"/>
    <property type="molecule type" value="Genomic_DNA"/>
</dbReference>
<dbReference type="AlphaFoldDB" id="A0A1N6BDL9"/>
<keyword evidence="1" id="KW-0812">Transmembrane</keyword>
<proteinExistence type="predicted"/>
<evidence type="ECO:0000313" key="3">
    <source>
        <dbReference type="Proteomes" id="UP000185124"/>
    </source>
</evidence>
<sequence>MSLGLFLGAATVGYRTSLAGLALMGSITGLVLGAAQALALPHTTHRRWVWPAAMPALWAIGWTSTTLGGIDVDQQFTVFGAYGAVAFSALSGLLLPIVEPLSR</sequence>